<dbReference type="EMBL" id="PFQK01000081">
    <property type="protein sequence ID" value="PJC81441.1"/>
    <property type="molecule type" value="Genomic_DNA"/>
</dbReference>
<evidence type="ECO:0000259" key="4">
    <source>
        <dbReference type="PROSITE" id="PS50830"/>
    </source>
</evidence>
<feature type="domain" description="TNase-like" evidence="4">
    <location>
        <begin position="54"/>
        <end position="186"/>
    </location>
</feature>
<keyword evidence="2" id="KW-0255">Endonuclease</keyword>
<dbReference type="SMART" id="SM00318">
    <property type="entry name" value="SNc"/>
    <property type="match status" value="1"/>
</dbReference>
<dbReference type="PANTHER" id="PTHR12302">
    <property type="entry name" value="EBNA2 BINDING PROTEIN P100"/>
    <property type="match status" value="1"/>
</dbReference>
<dbReference type="AlphaFoldDB" id="A0A2M8GLK9"/>
<dbReference type="Proteomes" id="UP000229370">
    <property type="component" value="Unassembled WGS sequence"/>
</dbReference>
<proteinExistence type="predicted"/>
<dbReference type="InterPro" id="IPR035437">
    <property type="entry name" value="SNase_OB-fold_sf"/>
</dbReference>
<organism evidence="5 6">
    <name type="scientific">Candidatus Roizmanbacteria bacterium CG_4_8_14_3_um_filter_36_10</name>
    <dbReference type="NCBI Taxonomy" id="1974834"/>
    <lineage>
        <taxon>Bacteria</taxon>
        <taxon>Candidatus Roizmaniibacteriota</taxon>
    </lineage>
</organism>
<dbReference type="GO" id="GO:0004519">
    <property type="term" value="F:endonuclease activity"/>
    <property type="evidence" value="ECO:0007669"/>
    <property type="project" value="UniProtKB-KW"/>
</dbReference>
<evidence type="ECO:0000313" key="6">
    <source>
        <dbReference type="Proteomes" id="UP000229370"/>
    </source>
</evidence>
<accession>A0A2M8GLK9</accession>
<name>A0A2M8GLK9_9BACT</name>
<dbReference type="Pfam" id="PF00565">
    <property type="entry name" value="SNase"/>
    <property type="match status" value="1"/>
</dbReference>
<sequence length="194" mass="22354">MKIRAKFSKKKIISILTALFILFQLILNRKSFNLKSFSPSPTATVINTISKIVKVTRVIDGDTIEIEGGQKVRYIGINAPEFFHDTNGRKTAQECFANEAYLENKRLVEKKTIRLEKDLSETDKYGRLLRYVYIPATNSGELFLNDYLVRQGYAKTMTVKPDTKFYPQLKQAEKEARENNQGLWFSCQSLGFSY</sequence>
<dbReference type="InterPro" id="IPR016071">
    <property type="entry name" value="Staphylococal_nuclease_OB-fold"/>
</dbReference>
<dbReference type="Gene3D" id="2.40.50.90">
    <property type="match status" value="1"/>
</dbReference>
<dbReference type="GO" id="GO:0016787">
    <property type="term" value="F:hydrolase activity"/>
    <property type="evidence" value="ECO:0007669"/>
    <property type="project" value="UniProtKB-KW"/>
</dbReference>
<keyword evidence="1" id="KW-0540">Nuclease</keyword>
<evidence type="ECO:0000256" key="1">
    <source>
        <dbReference type="ARBA" id="ARBA00022722"/>
    </source>
</evidence>
<evidence type="ECO:0000313" key="5">
    <source>
        <dbReference type="EMBL" id="PJC81441.1"/>
    </source>
</evidence>
<evidence type="ECO:0000256" key="2">
    <source>
        <dbReference type="ARBA" id="ARBA00022759"/>
    </source>
</evidence>
<dbReference type="SUPFAM" id="SSF50199">
    <property type="entry name" value="Staphylococcal nuclease"/>
    <property type="match status" value="1"/>
</dbReference>
<reference evidence="6" key="1">
    <citation type="submission" date="2017-09" db="EMBL/GenBank/DDBJ databases">
        <title>Depth-based differentiation of microbial function through sediment-hosted aquifers and enrichment of novel symbionts in the deep terrestrial subsurface.</title>
        <authorList>
            <person name="Probst A.J."/>
            <person name="Ladd B."/>
            <person name="Jarett J.K."/>
            <person name="Geller-Mcgrath D.E."/>
            <person name="Sieber C.M.K."/>
            <person name="Emerson J.B."/>
            <person name="Anantharaman K."/>
            <person name="Thomas B.C."/>
            <person name="Malmstrom R."/>
            <person name="Stieglmeier M."/>
            <person name="Klingl A."/>
            <person name="Woyke T."/>
            <person name="Ryan C.M."/>
            <person name="Banfield J.F."/>
        </authorList>
    </citation>
    <scope>NUCLEOTIDE SEQUENCE [LARGE SCALE GENOMIC DNA]</scope>
</reference>
<dbReference type="PROSITE" id="PS50830">
    <property type="entry name" value="TNASE_3"/>
    <property type="match status" value="1"/>
</dbReference>
<gene>
    <name evidence="5" type="ORF">CO007_04705</name>
</gene>
<comment type="caution">
    <text evidence="5">The sequence shown here is derived from an EMBL/GenBank/DDBJ whole genome shotgun (WGS) entry which is preliminary data.</text>
</comment>
<evidence type="ECO:0000256" key="3">
    <source>
        <dbReference type="ARBA" id="ARBA00022801"/>
    </source>
</evidence>
<dbReference type="PANTHER" id="PTHR12302:SF3">
    <property type="entry name" value="SERINE_THREONINE-PROTEIN KINASE 31"/>
    <property type="match status" value="1"/>
</dbReference>
<protein>
    <recommendedName>
        <fullName evidence="4">TNase-like domain-containing protein</fullName>
    </recommendedName>
</protein>
<keyword evidence="3" id="KW-0378">Hydrolase</keyword>